<dbReference type="OrthoDB" id="9809164at2"/>
<keyword evidence="4 8" id="KW-0564">Palmitate</keyword>
<evidence type="ECO:0000256" key="10">
    <source>
        <dbReference type="SAM" id="SignalP"/>
    </source>
</evidence>
<dbReference type="RefSeq" id="WP_089073499.1">
    <property type="nucleotide sequence ID" value="NZ_CBCSAM010000001.1"/>
</dbReference>
<protein>
    <recommendedName>
        <fullName evidence="8">Peptidoglycan-associated lipoprotein</fullName>
        <shortName evidence="8">PAL</shortName>
    </recommendedName>
</protein>
<evidence type="ECO:0000256" key="4">
    <source>
        <dbReference type="ARBA" id="ARBA00023139"/>
    </source>
</evidence>
<dbReference type="AlphaFoldDB" id="A0A220VE74"/>
<dbReference type="InterPro" id="IPR014169">
    <property type="entry name" value="Pal_lipo_C"/>
</dbReference>
<name>A0A220VE74_9GAMM</name>
<keyword evidence="13" id="KW-1185">Reference proteome</keyword>
<keyword evidence="1 8" id="KW-0132">Cell division</keyword>
<keyword evidence="5 8" id="KW-0998">Cell outer membrane</keyword>
<dbReference type="KEGG" id="pmai:CF386_06010"/>
<evidence type="ECO:0000313" key="13">
    <source>
        <dbReference type="Proteomes" id="UP000242175"/>
    </source>
</evidence>
<organism evidence="12 13">
    <name type="scientific">Paraphotobacterium marinum</name>
    <dbReference type="NCBI Taxonomy" id="1755811"/>
    <lineage>
        <taxon>Bacteria</taxon>
        <taxon>Pseudomonadati</taxon>
        <taxon>Pseudomonadota</taxon>
        <taxon>Gammaproteobacteria</taxon>
        <taxon>Vibrionales</taxon>
        <taxon>Vibrionaceae</taxon>
        <taxon>Paraphotobacterium</taxon>
    </lineage>
</organism>
<dbReference type="Proteomes" id="UP000242175">
    <property type="component" value="Chromosome large"/>
</dbReference>
<evidence type="ECO:0000256" key="7">
    <source>
        <dbReference type="ARBA" id="ARBA00023306"/>
    </source>
</evidence>
<feature type="region of interest" description="Disordered" evidence="9">
    <location>
        <begin position="24"/>
        <end position="43"/>
    </location>
</feature>
<dbReference type="InterPro" id="IPR006690">
    <property type="entry name" value="OMPA-like_CS"/>
</dbReference>
<dbReference type="Pfam" id="PF00691">
    <property type="entry name" value="OmpA"/>
    <property type="match status" value="1"/>
</dbReference>
<dbReference type="PANTHER" id="PTHR30329:SF21">
    <property type="entry name" value="LIPOPROTEIN YIAD-RELATED"/>
    <property type="match status" value="1"/>
</dbReference>
<comment type="subunit">
    <text evidence="8">The Tol-Pal system is composed of five core proteins: the inner membrane proteins TolA, TolQ and TolR, the periplasmic protein TolB and the outer membrane protein Pal. They form a network linking the inner and outer membranes and the peptidoglycan layer.</text>
</comment>
<evidence type="ECO:0000256" key="9">
    <source>
        <dbReference type="SAM" id="MobiDB-lite"/>
    </source>
</evidence>
<dbReference type="InterPro" id="IPR036737">
    <property type="entry name" value="OmpA-like_sf"/>
</dbReference>
<evidence type="ECO:0000256" key="3">
    <source>
        <dbReference type="ARBA" id="ARBA00023136"/>
    </source>
</evidence>
<dbReference type="PROSITE" id="PS51123">
    <property type="entry name" value="OMPA_2"/>
    <property type="match status" value="1"/>
</dbReference>
<dbReference type="Gene3D" id="3.30.1330.60">
    <property type="entry name" value="OmpA-like domain"/>
    <property type="match status" value="1"/>
</dbReference>
<dbReference type="PANTHER" id="PTHR30329">
    <property type="entry name" value="STATOR ELEMENT OF FLAGELLAR MOTOR COMPLEX"/>
    <property type="match status" value="1"/>
</dbReference>
<evidence type="ECO:0000259" key="11">
    <source>
        <dbReference type="PROSITE" id="PS51123"/>
    </source>
</evidence>
<evidence type="ECO:0000256" key="1">
    <source>
        <dbReference type="ARBA" id="ARBA00022618"/>
    </source>
</evidence>
<dbReference type="InterPro" id="IPR050330">
    <property type="entry name" value="Bact_OuterMem_StrucFunc"/>
</dbReference>
<comment type="similarity">
    <text evidence="8">Belongs to the Pal lipoprotein family.</text>
</comment>
<dbReference type="InterPro" id="IPR006665">
    <property type="entry name" value="OmpA-like"/>
</dbReference>
<proteinExistence type="inferred from homology"/>
<dbReference type="EMBL" id="CP022355">
    <property type="protein sequence ID" value="ASK78591.1"/>
    <property type="molecule type" value="Genomic_DNA"/>
</dbReference>
<dbReference type="PROSITE" id="PS51257">
    <property type="entry name" value="PROKAR_LIPOPROTEIN"/>
    <property type="match status" value="1"/>
</dbReference>
<keyword evidence="6 8" id="KW-0449">Lipoprotein</keyword>
<evidence type="ECO:0000256" key="8">
    <source>
        <dbReference type="HAMAP-Rule" id="MF_02204"/>
    </source>
</evidence>
<dbReference type="CDD" id="cd07185">
    <property type="entry name" value="OmpA_C-like"/>
    <property type="match status" value="1"/>
</dbReference>
<dbReference type="PROSITE" id="PS01068">
    <property type="entry name" value="OMPA_1"/>
    <property type="match status" value="1"/>
</dbReference>
<evidence type="ECO:0000256" key="6">
    <source>
        <dbReference type="ARBA" id="ARBA00023288"/>
    </source>
</evidence>
<accession>A0A220VE74</accession>
<dbReference type="GO" id="GO:0009279">
    <property type="term" value="C:cell outer membrane"/>
    <property type="evidence" value="ECO:0007669"/>
    <property type="project" value="UniProtKB-SubCell"/>
</dbReference>
<dbReference type="SUPFAM" id="SSF103088">
    <property type="entry name" value="OmpA-like"/>
    <property type="match status" value="1"/>
</dbReference>
<feature type="signal peptide" evidence="10">
    <location>
        <begin position="1"/>
        <end position="20"/>
    </location>
</feature>
<evidence type="ECO:0000313" key="12">
    <source>
        <dbReference type="EMBL" id="ASK78591.1"/>
    </source>
</evidence>
<feature type="domain" description="OmpA-like" evidence="11">
    <location>
        <begin position="58"/>
        <end position="172"/>
    </location>
</feature>
<keyword evidence="2 8" id="KW-0732">Signal</keyword>
<dbReference type="GO" id="GO:0051301">
    <property type="term" value="P:cell division"/>
    <property type="evidence" value="ECO:0007669"/>
    <property type="project" value="UniProtKB-UniRule"/>
</dbReference>
<dbReference type="PRINTS" id="PR01021">
    <property type="entry name" value="OMPADOMAIN"/>
</dbReference>
<keyword evidence="3 8" id="KW-0472">Membrane</keyword>
<dbReference type="HAMAP" id="MF_02204">
    <property type="entry name" value="Pal"/>
    <property type="match status" value="1"/>
</dbReference>
<feature type="chain" id="PRO_5013211131" description="Peptidoglycan-associated lipoprotein" evidence="10">
    <location>
        <begin position="21"/>
        <end position="172"/>
    </location>
</feature>
<sequence>MKLNKLMKALAIVVPMAVLSACSSTGNTGSDSDMTGAGQDSSVTPLKQEQEMFAQNVENGSLTDEESMVWFAFNDAVVDPSYNKMLELNANYLTNHPDAKIVIQGNTDQRGTPEYNIALGEKRAQAVADYLEALGVNASQISTVSYGEEKPLVQGHTDADYAKNRRAKIVYN</sequence>
<evidence type="ECO:0000256" key="2">
    <source>
        <dbReference type="ARBA" id="ARBA00022729"/>
    </source>
</evidence>
<evidence type="ECO:0000256" key="5">
    <source>
        <dbReference type="ARBA" id="ARBA00023237"/>
    </source>
</evidence>
<keyword evidence="7 8" id="KW-0131">Cell cycle</keyword>
<dbReference type="NCBIfam" id="TIGR02802">
    <property type="entry name" value="Pal_lipo"/>
    <property type="match status" value="1"/>
</dbReference>
<reference evidence="12 13" key="1">
    <citation type="journal article" date="2016" name="Int. J. Syst. Evol. Microbiol.">
        <title>Paraphotobacterium marinum gen. nov., sp. nov., a member of the family Vibrionaceae, isolated from surface seawater.</title>
        <authorList>
            <person name="Huang Z."/>
            <person name="Dong C."/>
            <person name="Shao Z."/>
        </authorList>
    </citation>
    <scope>NUCLEOTIDE SEQUENCE [LARGE SCALE GENOMIC DNA]</scope>
    <source>
        <strain evidence="12 13">NSCS20N07D</strain>
    </source>
</reference>
<comment type="function">
    <text evidence="8">Part of the Tol-Pal system, which plays a role in outer membrane invagination during cell division and is important for maintaining outer membrane integrity.</text>
</comment>
<dbReference type="InterPro" id="IPR006664">
    <property type="entry name" value="OMP_bac"/>
</dbReference>
<dbReference type="InterPro" id="IPR039001">
    <property type="entry name" value="Pal"/>
</dbReference>
<gene>
    <name evidence="8 12" type="primary">pal</name>
    <name evidence="12" type="ORF">CF386_06010</name>
</gene>
<comment type="subcellular location">
    <subcellularLocation>
        <location evidence="8">Cell outer membrane</location>
        <topology evidence="8">Lipid-anchor</topology>
    </subcellularLocation>
</comment>